<gene>
    <name evidence="1" type="ORF">ECRASSUSDP1_LOCUS26999</name>
</gene>
<evidence type="ECO:0000313" key="1">
    <source>
        <dbReference type="EMBL" id="CAI2385435.1"/>
    </source>
</evidence>
<dbReference type="AlphaFoldDB" id="A0AAD1Y6U2"/>
<name>A0AAD1Y6U2_EUPCR</name>
<evidence type="ECO:0000313" key="2">
    <source>
        <dbReference type="Proteomes" id="UP001295684"/>
    </source>
</evidence>
<reference evidence="1" key="1">
    <citation type="submission" date="2023-07" db="EMBL/GenBank/DDBJ databases">
        <authorList>
            <consortium name="AG Swart"/>
            <person name="Singh M."/>
            <person name="Singh A."/>
            <person name="Seah K."/>
            <person name="Emmerich C."/>
        </authorList>
    </citation>
    <scope>NUCLEOTIDE SEQUENCE</scope>
    <source>
        <strain evidence="1">DP1</strain>
    </source>
</reference>
<organism evidence="1 2">
    <name type="scientific">Euplotes crassus</name>
    <dbReference type="NCBI Taxonomy" id="5936"/>
    <lineage>
        <taxon>Eukaryota</taxon>
        <taxon>Sar</taxon>
        <taxon>Alveolata</taxon>
        <taxon>Ciliophora</taxon>
        <taxon>Intramacronucleata</taxon>
        <taxon>Spirotrichea</taxon>
        <taxon>Hypotrichia</taxon>
        <taxon>Euplotida</taxon>
        <taxon>Euplotidae</taxon>
        <taxon>Moneuplotes</taxon>
    </lineage>
</organism>
<dbReference type="Proteomes" id="UP001295684">
    <property type="component" value="Unassembled WGS sequence"/>
</dbReference>
<proteinExistence type="predicted"/>
<sequence length="92" mass="10948">MNKIIFLVNKRLVKGQSKGCACLINIRIIQSTFKEELSSCRKMPSIVRTLQFKVHLFGQKDYCKLINVRWKDQLRTLEKAGLRKQFWKNLYD</sequence>
<dbReference type="EMBL" id="CAMPGE010027845">
    <property type="protein sequence ID" value="CAI2385435.1"/>
    <property type="molecule type" value="Genomic_DNA"/>
</dbReference>
<accession>A0AAD1Y6U2</accession>
<keyword evidence="2" id="KW-1185">Reference proteome</keyword>
<protein>
    <submittedName>
        <fullName evidence="1">Uncharacterized protein</fullName>
    </submittedName>
</protein>
<comment type="caution">
    <text evidence="1">The sequence shown here is derived from an EMBL/GenBank/DDBJ whole genome shotgun (WGS) entry which is preliminary data.</text>
</comment>